<protein>
    <recommendedName>
        <fullName evidence="1">HTH cro/C1-type domain-containing protein</fullName>
    </recommendedName>
</protein>
<gene>
    <name evidence="2" type="ORF">GCM10022289_01420</name>
</gene>
<sequence>MQNRNSNPEIVTIEISHLDYLIIVNVKRLRIEQSLSQVSLTQKMGLSEGFVGKVELFTERAKYSIRHINLLANALNCKIQDILPLEQPKYDMIKLTLKRANKINKDGTISQKKTTEVISIEPKEEIKS</sequence>
<dbReference type="CDD" id="cd00093">
    <property type="entry name" value="HTH_XRE"/>
    <property type="match status" value="1"/>
</dbReference>
<evidence type="ECO:0000259" key="1">
    <source>
        <dbReference type="PROSITE" id="PS50943"/>
    </source>
</evidence>
<proteinExistence type="predicted"/>
<comment type="caution">
    <text evidence="2">The sequence shown here is derived from an EMBL/GenBank/DDBJ whole genome shotgun (WGS) entry which is preliminary data.</text>
</comment>
<dbReference type="InterPro" id="IPR010982">
    <property type="entry name" value="Lambda_DNA-bd_dom_sf"/>
</dbReference>
<dbReference type="Proteomes" id="UP001501772">
    <property type="component" value="Unassembled WGS sequence"/>
</dbReference>
<dbReference type="EMBL" id="BAABBY010000001">
    <property type="protein sequence ID" value="GAA4196151.1"/>
    <property type="molecule type" value="Genomic_DNA"/>
</dbReference>
<evidence type="ECO:0000313" key="3">
    <source>
        <dbReference type="Proteomes" id="UP001501772"/>
    </source>
</evidence>
<dbReference type="Gene3D" id="1.10.260.40">
    <property type="entry name" value="lambda repressor-like DNA-binding domains"/>
    <property type="match status" value="1"/>
</dbReference>
<organism evidence="2 3">
    <name type="scientific">Pedobacter jeongneungensis</name>
    <dbReference type="NCBI Taxonomy" id="947309"/>
    <lineage>
        <taxon>Bacteria</taxon>
        <taxon>Pseudomonadati</taxon>
        <taxon>Bacteroidota</taxon>
        <taxon>Sphingobacteriia</taxon>
        <taxon>Sphingobacteriales</taxon>
        <taxon>Sphingobacteriaceae</taxon>
        <taxon>Pedobacter</taxon>
    </lineage>
</organism>
<dbReference type="RefSeq" id="WP_344848382.1">
    <property type="nucleotide sequence ID" value="NZ_BAABBY010000001.1"/>
</dbReference>
<feature type="domain" description="HTH cro/C1-type" evidence="1">
    <location>
        <begin position="26"/>
        <end position="82"/>
    </location>
</feature>
<keyword evidence="3" id="KW-1185">Reference proteome</keyword>
<name>A0ABP8B271_9SPHI</name>
<evidence type="ECO:0000313" key="2">
    <source>
        <dbReference type="EMBL" id="GAA4196151.1"/>
    </source>
</evidence>
<dbReference type="Pfam" id="PF13443">
    <property type="entry name" value="HTH_26"/>
    <property type="match status" value="1"/>
</dbReference>
<accession>A0ABP8B271</accession>
<dbReference type="PROSITE" id="PS50943">
    <property type="entry name" value="HTH_CROC1"/>
    <property type="match status" value="1"/>
</dbReference>
<reference evidence="3" key="1">
    <citation type="journal article" date="2019" name="Int. J. Syst. Evol. Microbiol.">
        <title>The Global Catalogue of Microorganisms (GCM) 10K type strain sequencing project: providing services to taxonomists for standard genome sequencing and annotation.</title>
        <authorList>
            <consortium name="The Broad Institute Genomics Platform"/>
            <consortium name="The Broad Institute Genome Sequencing Center for Infectious Disease"/>
            <person name="Wu L."/>
            <person name="Ma J."/>
        </authorList>
    </citation>
    <scope>NUCLEOTIDE SEQUENCE [LARGE SCALE GENOMIC DNA]</scope>
    <source>
        <strain evidence="3">JCM 17626</strain>
    </source>
</reference>
<dbReference type="SUPFAM" id="SSF47413">
    <property type="entry name" value="lambda repressor-like DNA-binding domains"/>
    <property type="match status" value="1"/>
</dbReference>
<dbReference type="InterPro" id="IPR001387">
    <property type="entry name" value="Cro/C1-type_HTH"/>
</dbReference>